<keyword evidence="3" id="KW-1185">Reference proteome</keyword>
<keyword evidence="1" id="KW-0472">Membrane</keyword>
<sequence>MTATGVREALAVLPSWRWAGFYVLAYLTTSLLRLTAKASGPMIGTAIGYAVAGPIGAVVGLLIGQATHTGPTLTHIASLLDDGADRLGQAANRITASVADEIARQRDESAKRAADRYAGVCI</sequence>
<feature type="transmembrane region" description="Helical" evidence="1">
    <location>
        <begin position="46"/>
        <end position="64"/>
    </location>
</feature>
<organism evidence="2 3">
    <name type="scientific">Amycolatopsis thailandensis</name>
    <dbReference type="NCBI Taxonomy" id="589330"/>
    <lineage>
        <taxon>Bacteria</taxon>
        <taxon>Bacillati</taxon>
        <taxon>Actinomycetota</taxon>
        <taxon>Actinomycetes</taxon>
        <taxon>Pseudonocardiales</taxon>
        <taxon>Pseudonocardiaceae</taxon>
        <taxon>Amycolatopsis</taxon>
    </lineage>
</organism>
<name>A0A229SBW9_9PSEU</name>
<proteinExistence type="predicted"/>
<dbReference type="EMBL" id="NMQT01000043">
    <property type="protein sequence ID" value="OXM56406.1"/>
    <property type="molecule type" value="Genomic_DNA"/>
</dbReference>
<keyword evidence="1" id="KW-0812">Transmembrane</keyword>
<feature type="transmembrane region" description="Helical" evidence="1">
    <location>
        <begin position="16"/>
        <end position="34"/>
    </location>
</feature>
<reference evidence="2 3" key="1">
    <citation type="submission" date="2017-07" db="EMBL/GenBank/DDBJ databases">
        <title>Amycolatopsis thailandensis Genome sequencing and assembly.</title>
        <authorList>
            <person name="Kaur N."/>
            <person name="Mayilraj S."/>
        </authorList>
    </citation>
    <scope>NUCLEOTIDE SEQUENCE [LARGE SCALE GENOMIC DNA]</scope>
    <source>
        <strain evidence="2 3">JCM 16380</strain>
    </source>
</reference>
<protein>
    <submittedName>
        <fullName evidence="2">Uncharacterized protein</fullName>
    </submittedName>
</protein>
<keyword evidence="1" id="KW-1133">Transmembrane helix</keyword>
<accession>A0A229SBW9</accession>
<evidence type="ECO:0000313" key="2">
    <source>
        <dbReference type="EMBL" id="OXM56406.1"/>
    </source>
</evidence>
<comment type="caution">
    <text evidence="2">The sequence shown here is derived from an EMBL/GenBank/DDBJ whole genome shotgun (WGS) entry which is preliminary data.</text>
</comment>
<dbReference type="RefSeq" id="WP_093934166.1">
    <property type="nucleotide sequence ID" value="NZ_NMQT01000043.1"/>
</dbReference>
<dbReference type="AlphaFoldDB" id="A0A229SBW9"/>
<gene>
    <name evidence="2" type="ORF">CFP71_13335</name>
</gene>
<evidence type="ECO:0000313" key="3">
    <source>
        <dbReference type="Proteomes" id="UP000215223"/>
    </source>
</evidence>
<dbReference type="Proteomes" id="UP000215223">
    <property type="component" value="Unassembled WGS sequence"/>
</dbReference>
<evidence type="ECO:0000256" key="1">
    <source>
        <dbReference type="SAM" id="Phobius"/>
    </source>
</evidence>